<gene>
    <name evidence="1" type="ORF">LTSEADE_3092</name>
</gene>
<accession>A0A6C8GLD8</accession>
<dbReference type="Proteomes" id="UP000004906">
    <property type="component" value="Unassembled WGS sequence"/>
</dbReference>
<sequence length="52" mass="5779">MNNVNEKQECPTCGNEAPEYLKECPHCGGQKCNYCDMGDDTACMNCEGEQNE</sequence>
<evidence type="ECO:0000313" key="2">
    <source>
        <dbReference type="Proteomes" id="UP000004906"/>
    </source>
</evidence>
<dbReference type="AlphaFoldDB" id="A0A6C8GLD8"/>
<dbReference type="EMBL" id="AFCI01001052">
    <property type="protein sequence ID" value="EHC35156.1"/>
    <property type="molecule type" value="Genomic_DNA"/>
</dbReference>
<protein>
    <submittedName>
        <fullName evidence="1">Uncharacterized protein</fullName>
    </submittedName>
</protein>
<comment type="caution">
    <text evidence="1">The sequence shown here is derived from an EMBL/GenBank/DDBJ whole genome shotgun (WGS) entry which is preliminary data.</text>
</comment>
<proteinExistence type="predicted"/>
<name>A0A6C8GLD8_SALET</name>
<evidence type="ECO:0000313" key="1">
    <source>
        <dbReference type="EMBL" id="EHC35156.1"/>
    </source>
</evidence>
<organism evidence="1 2">
    <name type="scientific">Salmonella enterica subsp. enterica serovar Adelaide str. A4-669</name>
    <dbReference type="NCBI Taxonomy" id="913063"/>
    <lineage>
        <taxon>Bacteria</taxon>
        <taxon>Pseudomonadati</taxon>
        <taxon>Pseudomonadota</taxon>
        <taxon>Gammaproteobacteria</taxon>
        <taxon>Enterobacterales</taxon>
        <taxon>Enterobacteriaceae</taxon>
        <taxon>Salmonella</taxon>
    </lineage>
</organism>
<reference evidence="1 2" key="1">
    <citation type="journal article" date="2011" name="BMC Genomics">
        <title>Genome sequencing reveals diversification of virulence factor content and possible host adaptation in distinct subpopulations of Salmonella enterica.</title>
        <authorList>
            <person name="den Bakker H.C."/>
            <person name="Moreno Switt A.I."/>
            <person name="Govoni G."/>
            <person name="Cummings C.A."/>
            <person name="Ranieri M.L."/>
            <person name="Degoricija L."/>
            <person name="Hoelzer K."/>
            <person name="Rodriguez-Rivera L.D."/>
            <person name="Brown S."/>
            <person name="Bolchacova E."/>
            <person name="Furtado M.R."/>
            <person name="Wiedmann M."/>
        </authorList>
    </citation>
    <scope>NUCLEOTIDE SEQUENCE [LARGE SCALE GENOMIC DNA]</scope>
    <source>
        <strain evidence="1 2">A4-669</strain>
    </source>
</reference>